<dbReference type="GO" id="GO:0006189">
    <property type="term" value="P:'de novo' IMP biosynthetic process"/>
    <property type="evidence" value="ECO:0007669"/>
    <property type="project" value="UniProtKB-UniPathway"/>
</dbReference>
<comment type="caution">
    <text evidence="9">The sequence shown here is derived from an EMBL/GenBank/DDBJ whole genome shotgun (WGS) entry which is preliminary data.</text>
</comment>
<evidence type="ECO:0000259" key="8">
    <source>
        <dbReference type="SMART" id="SM01001"/>
    </source>
</evidence>
<dbReference type="EMBL" id="MFLU01000010">
    <property type="protein sequence ID" value="OGG74983.1"/>
    <property type="molecule type" value="Genomic_DNA"/>
</dbReference>
<name>A0A1F6EMV0_9BACT</name>
<proteinExistence type="predicted"/>
<dbReference type="GO" id="GO:0004639">
    <property type="term" value="F:phosphoribosylaminoimidazolesuccinocarboxamide synthase activity"/>
    <property type="evidence" value="ECO:0007669"/>
    <property type="project" value="UniProtKB-EC"/>
</dbReference>
<feature type="domain" description="PurE" evidence="8">
    <location>
        <begin position="290"/>
        <end position="436"/>
    </location>
</feature>
<evidence type="ECO:0000256" key="4">
    <source>
        <dbReference type="ARBA" id="ARBA00022741"/>
    </source>
</evidence>
<keyword evidence="6" id="KW-0067">ATP-binding</keyword>
<dbReference type="GO" id="GO:0005829">
    <property type="term" value="C:cytosol"/>
    <property type="evidence" value="ECO:0007669"/>
    <property type="project" value="TreeGrafter"/>
</dbReference>
<dbReference type="Proteomes" id="UP000178587">
    <property type="component" value="Unassembled WGS sequence"/>
</dbReference>
<dbReference type="UniPathway" id="UPA00074">
    <property type="reaction ID" value="UER00131"/>
</dbReference>
<dbReference type="Gene3D" id="3.40.50.1970">
    <property type="match status" value="1"/>
</dbReference>
<evidence type="ECO:0000313" key="9">
    <source>
        <dbReference type="EMBL" id="OGG74983.1"/>
    </source>
</evidence>
<dbReference type="InterPro" id="IPR028923">
    <property type="entry name" value="SAICAR_synt/ADE2_N"/>
</dbReference>
<sequence>MGAQTVERLSTKYPLGMLIAEGKTKTIHQVKGDDRLVVLTSKDDITAGDGAKHDVIPDKGRLANETTCNVFRLLQACGVPVAFKQQVSANSFTAPKCLMLPYEVVVRREAHGSYLKRNPHIEKGHLFPKLLIEFFLKTKDRRWKAHELVCDDPLMFYAEGAGEIALYNPTEPIHGQKPFLTLPEMQVFGYQEEWKIFPEMRRIASQAFLVLEKAWQLAGRRLVDFKVELGIDSKGRLLLTDVIDNDSWRVVEDGIYIDKQAYRDGGALDDVAAKYRHVADITALFKLPRQRIILWRGSESDNVEEMVDLLSPHFPNENIPVIICSVHKEPVAAASILYRLVQEVPDSVVIAYIGRSNGAGPVLSALSTIPVITVPASVKNFPDDVWSSLHVPSNVPVMTVLEPANAALAALQILSARNPRIYAHLRGKVEELAVNIIHT</sequence>
<evidence type="ECO:0000256" key="1">
    <source>
        <dbReference type="ARBA" id="ARBA00004672"/>
    </source>
</evidence>
<gene>
    <name evidence="9" type="ORF">A3A34_04170</name>
</gene>
<evidence type="ECO:0000256" key="6">
    <source>
        <dbReference type="ARBA" id="ARBA00022840"/>
    </source>
</evidence>
<evidence type="ECO:0000256" key="7">
    <source>
        <dbReference type="ARBA" id="ARBA00048475"/>
    </source>
</evidence>
<comment type="pathway">
    <text evidence="1">Purine metabolism; IMP biosynthesis via de novo pathway; 5-amino-1-(5-phospho-D-ribosyl)imidazole-4-carboxamide from 5-amino-1-(5-phospho-D-ribosyl)imidazole-4-carboxylate: step 1/2.</text>
</comment>
<accession>A0A1F6EMV0</accession>
<dbReference type="Pfam" id="PF01259">
    <property type="entry name" value="SAICAR_synt"/>
    <property type="match status" value="2"/>
</dbReference>
<dbReference type="AlphaFoldDB" id="A0A1F6EMV0"/>
<dbReference type="PANTHER" id="PTHR43599">
    <property type="entry name" value="MULTIFUNCTIONAL PROTEIN ADE2"/>
    <property type="match status" value="1"/>
</dbReference>
<comment type="catalytic activity">
    <reaction evidence="7">
        <text>5-amino-1-(5-phospho-D-ribosyl)imidazole-4-carboxylate + L-aspartate + ATP = (2S)-2-[5-amino-1-(5-phospho-beta-D-ribosyl)imidazole-4-carboxamido]succinate + ADP + phosphate + 2 H(+)</text>
        <dbReference type="Rhea" id="RHEA:22628"/>
        <dbReference type="ChEBI" id="CHEBI:15378"/>
        <dbReference type="ChEBI" id="CHEBI:29991"/>
        <dbReference type="ChEBI" id="CHEBI:30616"/>
        <dbReference type="ChEBI" id="CHEBI:43474"/>
        <dbReference type="ChEBI" id="CHEBI:58443"/>
        <dbReference type="ChEBI" id="CHEBI:77657"/>
        <dbReference type="ChEBI" id="CHEBI:456216"/>
        <dbReference type="EC" id="6.3.2.6"/>
    </reaction>
</comment>
<evidence type="ECO:0000313" key="10">
    <source>
        <dbReference type="Proteomes" id="UP000178587"/>
    </source>
</evidence>
<evidence type="ECO:0000256" key="5">
    <source>
        <dbReference type="ARBA" id="ARBA00022755"/>
    </source>
</evidence>
<organism evidence="9 10">
    <name type="scientific">Candidatus Kaiserbacteria bacterium RIFCSPLOWO2_01_FULL_50_24</name>
    <dbReference type="NCBI Taxonomy" id="1798507"/>
    <lineage>
        <taxon>Bacteria</taxon>
        <taxon>Candidatus Kaiseribacteriota</taxon>
    </lineage>
</organism>
<dbReference type="Pfam" id="PF00731">
    <property type="entry name" value="AIRC"/>
    <property type="match status" value="1"/>
</dbReference>
<dbReference type="PANTHER" id="PTHR43599:SF3">
    <property type="entry name" value="SI:DKEY-6E2.2"/>
    <property type="match status" value="1"/>
</dbReference>
<dbReference type="Gene3D" id="3.30.470.20">
    <property type="entry name" value="ATP-grasp fold, B domain"/>
    <property type="match status" value="1"/>
</dbReference>
<protein>
    <recommendedName>
        <fullName evidence="2">phosphoribosylaminoimidazolesuccinocarboxamide synthase</fullName>
        <ecNumber evidence="2">6.3.2.6</ecNumber>
    </recommendedName>
</protein>
<dbReference type="InterPro" id="IPR000031">
    <property type="entry name" value="PurE_dom"/>
</dbReference>
<dbReference type="STRING" id="1798507.A3A34_04170"/>
<keyword evidence="5" id="KW-0658">Purine biosynthesis</keyword>
<dbReference type="InterPro" id="IPR050089">
    <property type="entry name" value="SAICAR_synthetase"/>
</dbReference>
<evidence type="ECO:0000256" key="3">
    <source>
        <dbReference type="ARBA" id="ARBA00022598"/>
    </source>
</evidence>
<dbReference type="EC" id="6.3.2.6" evidence="2"/>
<keyword evidence="3" id="KW-0436">Ligase</keyword>
<dbReference type="SUPFAM" id="SSF56104">
    <property type="entry name" value="SAICAR synthase-like"/>
    <property type="match status" value="1"/>
</dbReference>
<dbReference type="SUPFAM" id="SSF52255">
    <property type="entry name" value="N5-CAIR mutase (phosphoribosylaminoimidazole carboxylase, PurE)"/>
    <property type="match status" value="1"/>
</dbReference>
<dbReference type="GO" id="GO:0005524">
    <property type="term" value="F:ATP binding"/>
    <property type="evidence" value="ECO:0007669"/>
    <property type="project" value="UniProtKB-KW"/>
</dbReference>
<keyword evidence="4" id="KW-0547">Nucleotide-binding</keyword>
<dbReference type="SMART" id="SM01001">
    <property type="entry name" value="AIRC"/>
    <property type="match status" value="1"/>
</dbReference>
<reference evidence="9 10" key="1">
    <citation type="journal article" date="2016" name="Nat. Commun.">
        <title>Thousands of microbial genomes shed light on interconnected biogeochemical processes in an aquifer system.</title>
        <authorList>
            <person name="Anantharaman K."/>
            <person name="Brown C.T."/>
            <person name="Hug L.A."/>
            <person name="Sharon I."/>
            <person name="Castelle C.J."/>
            <person name="Probst A.J."/>
            <person name="Thomas B.C."/>
            <person name="Singh A."/>
            <person name="Wilkins M.J."/>
            <person name="Karaoz U."/>
            <person name="Brodie E.L."/>
            <person name="Williams K.H."/>
            <person name="Hubbard S.S."/>
            <person name="Banfield J.F."/>
        </authorList>
    </citation>
    <scope>NUCLEOTIDE SEQUENCE [LARGE SCALE GENOMIC DNA]</scope>
</reference>
<dbReference type="Gene3D" id="3.30.200.20">
    <property type="entry name" value="Phosphorylase Kinase, domain 1"/>
    <property type="match status" value="1"/>
</dbReference>
<evidence type="ECO:0000256" key="2">
    <source>
        <dbReference type="ARBA" id="ARBA00012217"/>
    </source>
</evidence>